<proteinExistence type="predicted"/>
<reference evidence="1" key="1">
    <citation type="journal article" date="2014" name="Nat. Commun.">
        <title>Multiple recent horizontal transfers of a large genomic region in cheese making fungi.</title>
        <authorList>
            <person name="Cheeseman K."/>
            <person name="Ropars J."/>
            <person name="Renault P."/>
            <person name="Dupont J."/>
            <person name="Gouzy J."/>
            <person name="Branca A."/>
            <person name="Abraham A.L."/>
            <person name="Ceppi M."/>
            <person name="Conseiller E."/>
            <person name="Debuchy R."/>
            <person name="Malagnac F."/>
            <person name="Goarin A."/>
            <person name="Silar P."/>
            <person name="Lacoste S."/>
            <person name="Sallet E."/>
            <person name="Bensimon A."/>
            <person name="Giraud T."/>
            <person name="Brygoo Y."/>
        </authorList>
    </citation>
    <scope>NUCLEOTIDE SEQUENCE [LARGE SCALE GENOMIC DNA]</scope>
    <source>
        <strain evidence="1">FM164</strain>
    </source>
</reference>
<organism evidence="1 2">
    <name type="scientific">Penicillium roqueforti (strain FM164)</name>
    <dbReference type="NCBI Taxonomy" id="1365484"/>
    <lineage>
        <taxon>Eukaryota</taxon>
        <taxon>Fungi</taxon>
        <taxon>Dikarya</taxon>
        <taxon>Ascomycota</taxon>
        <taxon>Pezizomycotina</taxon>
        <taxon>Eurotiomycetes</taxon>
        <taxon>Eurotiomycetidae</taxon>
        <taxon>Eurotiales</taxon>
        <taxon>Aspergillaceae</taxon>
        <taxon>Penicillium</taxon>
    </lineage>
</organism>
<dbReference type="AlphaFoldDB" id="W6PY97"/>
<dbReference type="EMBL" id="HG792015">
    <property type="protein sequence ID" value="CDM28990.1"/>
    <property type="molecule type" value="Genomic_DNA"/>
</dbReference>
<keyword evidence="2" id="KW-1185">Reference proteome</keyword>
<gene>
    <name evidence="1" type="ORF">PROQFM164_S01g002801</name>
</gene>
<dbReference type="OrthoDB" id="4367264at2759"/>
<name>W6PY97_PENRF</name>
<protein>
    <submittedName>
        <fullName evidence="1">Genomic scaffold, ProqFM164S01</fullName>
    </submittedName>
</protein>
<evidence type="ECO:0000313" key="2">
    <source>
        <dbReference type="Proteomes" id="UP000030686"/>
    </source>
</evidence>
<sequence length="148" mass="16876">MPTTMTYCAHAICQQTIFQNGLDLNHSKSLWVTISNHAQWNICEGEHDYFDLDIGSNDIAEVQWWAAILTCGRGWEETLARISKHYYPPWECHLNSSSFKLHHCAEMSCSISTEPPSAAEAQEYLCNFARLYDAFVDGLPLVQKYSLP</sequence>
<dbReference type="Proteomes" id="UP000030686">
    <property type="component" value="Unassembled WGS sequence"/>
</dbReference>
<accession>W6PY97</accession>
<evidence type="ECO:0000313" key="1">
    <source>
        <dbReference type="EMBL" id="CDM28990.1"/>
    </source>
</evidence>